<proteinExistence type="inferred from homology"/>
<evidence type="ECO:0000256" key="10">
    <source>
        <dbReference type="ARBA" id="ARBA00023251"/>
    </source>
</evidence>
<evidence type="ECO:0000256" key="13">
    <source>
        <dbReference type="ARBA" id="ARBA00047594"/>
    </source>
</evidence>
<dbReference type="GO" id="GO:0071555">
    <property type="term" value="P:cell wall organization"/>
    <property type="evidence" value="ECO:0007669"/>
    <property type="project" value="UniProtKB-KW"/>
</dbReference>
<keyword evidence="9 14" id="KW-0472">Membrane</keyword>
<keyword evidence="10 14" id="KW-0046">Antibiotic resistance</keyword>
<evidence type="ECO:0000256" key="3">
    <source>
        <dbReference type="ARBA" id="ARBA00012374"/>
    </source>
</evidence>
<dbReference type="GO" id="GO:0009252">
    <property type="term" value="P:peptidoglycan biosynthetic process"/>
    <property type="evidence" value="ECO:0007669"/>
    <property type="project" value="UniProtKB-KW"/>
</dbReference>
<dbReference type="Pfam" id="PF02673">
    <property type="entry name" value="BacA"/>
    <property type="match status" value="1"/>
</dbReference>
<evidence type="ECO:0000313" key="15">
    <source>
        <dbReference type="EMBL" id="CAJ71950.1"/>
    </source>
</evidence>
<keyword evidence="8 14" id="KW-1133">Transmembrane helix</keyword>
<keyword evidence="14" id="KW-0961">Cell wall biogenesis/degradation</keyword>
<reference evidence="15" key="2">
    <citation type="submission" date="2006-01" db="EMBL/GenBank/DDBJ databases">
        <authorList>
            <person name="Genoscope"/>
        </authorList>
    </citation>
    <scope>NUCLEOTIDE SEQUENCE</scope>
</reference>
<dbReference type="EMBL" id="CP049055">
    <property type="protein sequence ID" value="QII13563.1"/>
    <property type="molecule type" value="Genomic_DNA"/>
</dbReference>
<protein>
    <recommendedName>
        <fullName evidence="4 14">Undecaprenyl-diphosphatase</fullName>
        <ecNumber evidence="3 14">3.6.1.27</ecNumber>
    </recommendedName>
    <alternativeName>
        <fullName evidence="12 14">Bacitracin resistance protein</fullName>
    </alternativeName>
    <alternativeName>
        <fullName evidence="11 14">Undecaprenyl pyrophosphate phosphatase</fullName>
    </alternativeName>
</protein>
<feature type="transmembrane region" description="Helical" evidence="14">
    <location>
        <begin position="91"/>
        <end position="112"/>
    </location>
</feature>
<dbReference type="PANTHER" id="PTHR30622">
    <property type="entry name" value="UNDECAPRENYL-DIPHOSPHATASE"/>
    <property type="match status" value="1"/>
</dbReference>
<evidence type="ECO:0000313" key="18">
    <source>
        <dbReference type="Proteomes" id="UP000221734"/>
    </source>
</evidence>
<dbReference type="GO" id="GO:0050380">
    <property type="term" value="F:undecaprenyl-diphosphatase activity"/>
    <property type="evidence" value="ECO:0007669"/>
    <property type="project" value="UniProtKB-UniRule"/>
</dbReference>
<name>Q1PXK2_KUEST</name>
<reference evidence="15" key="1">
    <citation type="journal article" date="2006" name="Nature">
        <title>Deciphering the evolution and metabolism of an anammox bacterium from a community genome.</title>
        <authorList>
            <person name="Strous M."/>
            <person name="Pelletier E."/>
            <person name="Mangenot S."/>
            <person name="Rattei T."/>
            <person name="Lehner A."/>
            <person name="Taylor M.W."/>
            <person name="Horn M."/>
            <person name="Daims H."/>
            <person name="Bartol-Mavel D."/>
            <person name="Wincker P."/>
            <person name="Barbe V."/>
            <person name="Fonknechten N."/>
            <person name="Vallenet D."/>
            <person name="Segurens B."/>
            <person name="Schenowitz-Truong C."/>
            <person name="Medigue C."/>
            <person name="Collingro A."/>
            <person name="Snel B."/>
            <person name="Dutilh B.E."/>
            <person name="OpDenCamp H.J.M."/>
            <person name="vanDerDrift C."/>
            <person name="Cirpus I."/>
            <person name="vanDePas-Schoonen K.T."/>
            <person name="Harhangi H.R."/>
            <person name="vanNiftrik L."/>
            <person name="Schmid M."/>
            <person name="Keltjens J."/>
            <person name="vanDeVossenberg J."/>
            <person name="Kartal B."/>
            <person name="Meier H."/>
            <person name="Frishman D."/>
            <person name="Huynen M.A."/>
            <person name="Mewes H."/>
            <person name="Weissenbach J."/>
            <person name="Jetten M.S.M."/>
            <person name="Wagner M."/>
            <person name="LePaslier D."/>
        </authorList>
    </citation>
    <scope>NUCLEOTIDE SEQUENCE</scope>
</reference>
<keyword evidence="5 14" id="KW-1003">Cell membrane</keyword>
<evidence type="ECO:0000256" key="2">
    <source>
        <dbReference type="ARBA" id="ARBA00010621"/>
    </source>
</evidence>
<comment type="catalytic activity">
    <reaction evidence="13 14">
        <text>di-trans,octa-cis-undecaprenyl diphosphate + H2O = di-trans,octa-cis-undecaprenyl phosphate + phosphate + H(+)</text>
        <dbReference type="Rhea" id="RHEA:28094"/>
        <dbReference type="ChEBI" id="CHEBI:15377"/>
        <dbReference type="ChEBI" id="CHEBI:15378"/>
        <dbReference type="ChEBI" id="CHEBI:43474"/>
        <dbReference type="ChEBI" id="CHEBI:58405"/>
        <dbReference type="ChEBI" id="CHEBI:60392"/>
        <dbReference type="EC" id="3.6.1.27"/>
    </reaction>
</comment>
<reference evidence="16 19" key="5">
    <citation type="submission" date="2020-02" db="EMBL/GenBank/DDBJ databases">
        <title>Newly sequenced genome of strain CSTR1 showed variability in Candidatus Kuenenia stuttgartiensis genomes.</title>
        <authorList>
            <person name="Ding C."/>
            <person name="Adrian L."/>
        </authorList>
    </citation>
    <scope>NUCLEOTIDE SEQUENCE [LARGE SCALE GENOMIC DNA]</scope>
    <source>
        <strain evidence="16 19">CSTR1</strain>
    </source>
</reference>
<evidence type="ECO:0000256" key="6">
    <source>
        <dbReference type="ARBA" id="ARBA00022692"/>
    </source>
</evidence>
<evidence type="ECO:0000313" key="19">
    <source>
        <dbReference type="Proteomes" id="UP000501926"/>
    </source>
</evidence>
<dbReference type="GO" id="GO:0005886">
    <property type="term" value="C:plasma membrane"/>
    <property type="evidence" value="ECO:0007669"/>
    <property type="project" value="UniProtKB-SubCell"/>
</dbReference>
<dbReference type="PANTHER" id="PTHR30622:SF2">
    <property type="entry name" value="UNDECAPRENYL-DIPHOSPHATASE"/>
    <property type="match status" value="1"/>
</dbReference>
<dbReference type="HAMAP" id="MF_01006">
    <property type="entry name" value="Undec_diphosphatase"/>
    <property type="match status" value="1"/>
</dbReference>
<reference evidence="18" key="3">
    <citation type="submission" date="2017-10" db="EMBL/GenBank/DDBJ databases">
        <authorList>
            <person name="Frank J."/>
        </authorList>
    </citation>
    <scope>NUCLEOTIDE SEQUENCE [LARGE SCALE GENOMIC DNA]</scope>
</reference>
<dbReference type="GO" id="GO:0008360">
    <property type="term" value="P:regulation of cell shape"/>
    <property type="evidence" value="ECO:0007669"/>
    <property type="project" value="UniProtKB-KW"/>
</dbReference>
<evidence type="ECO:0000256" key="14">
    <source>
        <dbReference type="HAMAP-Rule" id="MF_01006"/>
    </source>
</evidence>
<comment type="similarity">
    <text evidence="2 14">Belongs to the UppP family.</text>
</comment>
<dbReference type="EMBL" id="CT573073">
    <property type="protein sequence ID" value="CAJ71950.1"/>
    <property type="molecule type" value="Genomic_DNA"/>
</dbReference>
<dbReference type="Proteomes" id="UP000221734">
    <property type="component" value="Chromosome Kuenenia_stuttgartiensis_MBR1"/>
</dbReference>
<keyword evidence="7 14" id="KW-0378">Hydrolase</keyword>
<keyword evidence="14" id="KW-0133">Cell shape</keyword>
<evidence type="ECO:0000256" key="8">
    <source>
        <dbReference type="ARBA" id="ARBA00022989"/>
    </source>
</evidence>
<evidence type="ECO:0000256" key="4">
    <source>
        <dbReference type="ARBA" id="ARBA00021581"/>
    </source>
</evidence>
<evidence type="ECO:0000256" key="7">
    <source>
        <dbReference type="ARBA" id="ARBA00022801"/>
    </source>
</evidence>
<comment type="miscellaneous">
    <text evidence="14">Bacitracin is thought to be involved in the inhibition of peptidoglycan synthesis by sequestering undecaprenyl diphosphate, thereby reducing the pool of lipid carrier available.</text>
</comment>
<dbReference type="Proteomes" id="UP000501926">
    <property type="component" value="Chromosome"/>
</dbReference>
<feature type="transmembrane region" description="Helical" evidence="14">
    <location>
        <begin position="155"/>
        <end position="173"/>
    </location>
</feature>
<evidence type="ECO:0000256" key="5">
    <source>
        <dbReference type="ARBA" id="ARBA00022475"/>
    </source>
</evidence>
<keyword evidence="6 14" id="KW-0812">Transmembrane</keyword>
<organism evidence="15">
    <name type="scientific">Kuenenia stuttgartiensis</name>
    <dbReference type="NCBI Taxonomy" id="174633"/>
    <lineage>
        <taxon>Bacteria</taxon>
        <taxon>Pseudomonadati</taxon>
        <taxon>Planctomycetota</taxon>
        <taxon>Candidatus Brocadiia</taxon>
        <taxon>Candidatus Brocadiales</taxon>
        <taxon>Candidatus Brocadiaceae</taxon>
        <taxon>Candidatus Kuenenia</taxon>
    </lineage>
</organism>
<evidence type="ECO:0000313" key="17">
    <source>
        <dbReference type="EMBL" id="SOH05431.1"/>
    </source>
</evidence>
<evidence type="ECO:0000256" key="9">
    <source>
        <dbReference type="ARBA" id="ARBA00023136"/>
    </source>
</evidence>
<reference evidence="17" key="4">
    <citation type="submission" date="2017-10" db="EMBL/GenBank/DDBJ databases">
        <authorList>
            <person name="Banno H."/>
            <person name="Chua N.-H."/>
        </authorList>
    </citation>
    <scope>NUCLEOTIDE SEQUENCE [LARGE SCALE GENOMIC DNA]</scope>
    <source>
        <strain evidence="17">Kuenenia_mbr1_ru-nijmegen</strain>
    </source>
</reference>
<dbReference type="EMBL" id="LT934425">
    <property type="protein sequence ID" value="SOH05431.1"/>
    <property type="molecule type" value="Genomic_DNA"/>
</dbReference>
<feature type="transmembrane region" description="Helical" evidence="14">
    <location>
        <begin position="254"/>
        <end position="274"/>
    </location>
</feature>
<feature type="transmembrane region" description="Helical" evidence="14">
    <location>
        <begin position="124"/>
        <end position="143"/>
    </location>
</feature>
<evidence type="ECO:0000256" key="1">
    <source>
        <dbReference type="ARBA" id="ARBA00004651"/>
    </source>
</evidence>
<keyword evidence="14" id="KW-0573">Peptidoglycan synthesis</keyword>
<dbReference type="OrthoDB" id="9808289at2"/>
<comment type="subcellular location">
    <subcellularLocation>
        <location evidence="1 14">Cell membrane</location>
        <topology evidence="1 14">Multi-pass membrane protein</topology>
    </subcellularLocation>
</comment>
<evidence type="ECO:0000256" key="11">
    <source>
        <dbReference type="ARBA" id="ARBA00032707"/>
    </source>
</evidence>
<sequence length="279" mass="30615">MIEHIVLGIIQGLTEFLPVSSSGHLVILKDYLQVKETNGVLLEVVLHLGTLLSIFAVFWKDILEIFRGTIISTLKLCSGCRPKEIWAEDQYTRLFMLILIGTIPTGIIALLFEDMFESLFNEPLLAAVAILITGLILWLTKFIGVKNPGGKPLNVLRALVIGAVQGIAIIPGISRSGLTISAASYMGVSRESAVRYSFLLSIPAIVGAVILQARKIDVMHDKNLIPLAAGAGAAFIVGYLALQFLIKIVQRGRLYMFAYYCWGFGFAATISFFLKSFYQ</sequence>
<dbReference type="AlphaFoldDB" id="Q1PXK2"/>
<gene>
    <name evidence="14 16" type="primary">uppP</name>
    <name evidence="16" type="ORF">KsCSTR_41840</name>
    <name evidence="17" type="ORF">KSMBR1_2952</name>
    <name evidence="15" type="ORF">kustc1205</name>
</gene>
<dbReference type="RefSeq" id="WP_099326012.1">
    <property type="nucleotide sequence ID" value="NZ_CP049055.1"/>
</dbReference>
<dbReference type="KEGG" id="kst:KSMBR1_2952"/>
<evidence type="ECO:0000256" key="12">
    <source>
        <dbReference type="ARBA" id="ARBA00032932"/>
    </source>
</evidence>
<dbReference type="InterPro" id="IPR003824">
    <property type="entry name" value="UppP"/>
</dbReference>
<keyword evidence="18" id="KW-1185">Reference proteome</keyword>
<accession>Q1PXK2</accession>
<dbReference type="EC" id="3.6.1.27" evidence="3 14"/>
<evidence type="ECO:0000313" key="16">
    <source>
        <dbReference type="EMBL" id="QII13563.1"/>
    </source>
</evidence>
<feature type="transmembrane region" description="Helical" evidence="14">
    <location>
        <begin position="193"/>
        <end position="211"/>
    </location>
</feature>
<feature type="transmembrane region" description="Helical" evidence="14">
    <location>
        <begin position="40"/>
        <end position="59"/>
    </location>
</feature>
<comment type="function">
    <text evidence="14">Catalyzes the dephosphorylation of undecaprenyl diphosphate (UPP). Confers resistance to bacitracin.</text>
</comment>
<feature type="transmembrane region" description="Helical" evidence="14">
    <location>
        <begin position="223"/>
        <end position="242"/>
    </location>
</feature>
<dbReference type="GO" id="GO:0046677">
    <property type="term" value="P:response to antibiotic"/>
    <property type="evidence" value="ECO:0007669"/>
    <property type="project" value="UniProtKB-UniRule"/>
</dbReference>